<evidence type="ECO:0000256" key="8">
    <source>
        <dbReference type="ARBA" id="ARBA00023030"/>
    </source>
</evidence>
<evidence type="ECO:0000313" key="11">
    <source>
        <dbReference type="Proteomes" id="UP000029981"/>
    </source>
</evidence>
<evidence type="ECO:0000256" key="1">
    <source>
        <dbReference type="ARBA" id="ARBA00004613"/>
    </source>
</evidence>
<dbReference type="Pfam" id="PF06404">
    <property type="entry name" value="PSK"/>
    <property type="match status" value="1"/>
</dbReference>
<dbReference type="InterPro" id="IPR009438">
    <property type="entry name" value="Phytosulfokine"/>
</dbReference>
<dbReference type="GO" id="GO:0005576">
    <property type="term" value="C:extracellular region"/>
    <property type="evidence" value="ECO:0007669"/>
    <property type="project" value="UniProtKB-SubCell"/>
</dbReference>
<evidence type="ECO:0000256" key="2">
    <source>
        <dbReference type="ARBA" id="ARBA00010781"/>
    </source>
</evidence>
<evidence type="ECO:0000256" key="5">
    <source>
        <dbReference type="ARBA" id="ARBA00022641"/>
    </source>
</evidence>
<reference evidence="10 11" key="2">
    <citation type="journal article" date="2009" name="PLoS ONE">
        <title>An integrated genetic and cytogenetic map of the cucumber genome.</title>
        <authorList>
            <person name="Ren Y."/>
            <person name="Zhang Z."/>
            <person name="Liu J."/>
            <person name="Staub J.E."/>
            <person name="Han Y."/>
            <person name="Cheng Z."/>
            <person name="Li X."/>
            <person name="Lu J."/>
            <person name="Miao H."/>
            <person name="Kang H."/>
            <person name="Xie B."/>
            <person name="Gu X."/>
            <person name="Wang X."/>
            <person name="Du Y."/>
            <person name="Jin W."/>
            <person name="Huang S."/>
        </authorList>
    </citation>
    <scope>NUCLEOTIDE SEQUENCE [LARGE SCALE GENOMIC DNA]</scope>
    <source>
        <strain evidence="11">cv. 9930</strain>
    </source>
</reference>
<keyword evidence="8 9" id="KW-0339">Growth factor</keyword>
<protein>
    <recommendedName>
        <fullName evidence="9">Phytosulfokine</fullName>
    </recommendedName>
    <component>
        <recommendedName>
            <fullName evidence="9">Phytosulfokine-alpha</fullName>
            <shortName evidence="9">PSK-alpha</shortName>
            <shortName evidence="9">Phytosulfokine-a</shortName>
        </recommendedName>
    </component>
    <component>
        <recommendedName>
            <fullName evidence="9">Phytosulfokine-beta</fullName>
            <shortName evidence="9">PSK-beta</shortName>
            <shortName evidence="9">Phytosulfokine-b</shortName>
        </recommendedName>
    </component>
</protein>
<reference evidence="10 11" key="3">
    <citation type="journal article" date="2010" name="BMC Genomics">
        <title>Transcriptome sequencing and comparative analysis of cucumber flowers with different sex types.</title>
        <authorList>
            <person name="Guo S."/>
            <person name="Zheng Y."/>
            <person name="Joung J.G."/>
            <person name="Liu S."/>
            <person name="Zhang Z."/>
            <person name="Crasta O.R."/>
            <person name="Sobral B.W."/>
            <person name="Xu Y."/>
            <person name="Huang S."/>
            <person name="Fei Z."/>
        </authorList>
    </citation>
    <scope>NUCLEOTIDE SEQUENCE [LARGE SCALE GENOMIC DNA]</scope>
    <source>
        <strain evidence="11">cv. 9930</strain>
    </source>
</reference>
<keyword evidence="5 9" id="KW-0765">Sulfation</keyword>
<keyword evidence="7 9" id="KW-0221">Differentiation</keyword>
<proteinExistence type="inferred from homology"/>
<dbReference type="Gramene" id="KGN59062">
    <property type="protein sequence ID" value="KGN59062"/>
    <property type="gene ID" value="Csa_3G750390"/>
</dbReference>
<keyword evidence="3 9" id="KW-0217">Developmental protein</keyword>
<accession>A0A0A0LEF2</accession>
<organism evidence="10 11">
    <name type="scientific">Cucumis sativus</name>
    <name type="common">Cucumber</name>
    <dbReference type="NCBI Taxonomy" id="3659"/>
    <lineage>
        <taxon>Eukaryota</taxon>
        <taxon>Viridiplantae</taxon>
        <taxon>Streptophyta</taxon>
        <taxon>Embryophyta</taxon>
        <taxon>Tracheophyta</taxon>
        <taxon>Spermatophyta</taxon>
        <taxon>Magnoliopsida</taxon>
        <taxon>eudicotyledons</taxon>
        <taxon>Gunneridae</taxon>
        <taxon>Pentapetalae</taxon>
        <taxon>rosids</taxon>
        <taxon>fabids</taxon>
        <taxon>Cucurbitales</taxon>
        <taxon>Cucurbitaceae</taxon>
        <taxon>Benincaseae</taxon>
        <taxon>Cucumis</taxon>
    </lineage>
</organism>
<keyword evidence="6 9" id="KW-0732">Signal</keyword>
<reference evidence="10 11" key="4">
    <citation type="journal article" date="2011" name="BMC Genomics">
        <title>RNA-Seq improves annotation of protein-coding genes in the cucumber genome.</title>
        <authorList>
            <person name="Li Z."/>
            <person name="Zhang Z."/>
            <person name="Yan P."/>
            <person name="Huang S."/>
            <person name="Fei Z."/>
            <person name="Lin K."/>
        </authorList>
    </citation>
    <scope>NUCLEOTIDE SEQUENCE [LARGE SCALE GENOMIC DNA]</scope>
    <source>
        <strain evidence="11">cv. 9930</strain>
    </source>
</reference>
<comment type="subcellular location">
    <subcellularLocation>
        <location evidence="1 9">Secreted</location>
    </subcellularLocation>
</comment>
<evidence type="ECO:0000256" key="4">
    <source>
        <dbReference type="ARBA" id="ARBA00022525"/>
    </source>
</evidence>
<comment type="PTM">
    <text evidence="9">Sulfation is important for activity and for the binding to a putative membrane receptor.</text>
</comment>
<name>A0A0A0LEF2_CUCSA</name>
<reference evidence="10 11" key="1">
    <citation type="journal article" date="2009" name="Nat. Genet.">
        <title>The genome of the cucumber, Cucumis sativus L.</title>
        <authorList>
            <person name="Huang S."/>
            <person name="Li R."/>
            <person name="Zhang Z."/>
            <person name="Li L."/>
            <person name="Gu X."/>
            <person name="Fan W."/>
            <person name="Lucas W.J."/>
            <person name="Wang X."/>
            <person name="Xie B."/>
            <person name="Ni P."/>
            <person name="Ren Y."/>
            <person name="Zhu H."/>
            <person name="Li J."/>
            <person name="Lin K."/>
            <person name="Jin W."/>
            <person name="Fei Z."/>
            <person name="Li G."/>
            <person name="Staub J."/>
            <person name="Kilian A."/>
            <person name="van der Vossen E.A."/>
            <person name="Wu Y."/>
            <person name="Guo J."/>
            <person name="He J."/>
            <person name="Jia Z."/>
            <person name="Ren Y."/>
            <person name="Tian G."/>
            <person name="Lu Y."/>
            <person name="Ruan J."/>
            <person name="Qian W."/>
            <person name="Wang M."/>
            <person name="Huang Q."/>
            <person name="Li B."/>
            <person name="Xuan Z."/>
            <person name="Cao J."/>
            <person name="Asan"/>
            <person name="Wu Z."/>
            <person name="Zhang J."/>
            <person name="Cai Q."/>
            <person name="Bai Y."/>
            <person name="Zhao B."/>
            <person name="Han Y."/>
            <person name="Li Y."/>
            <person name="Li X."/>
            <person name="Wang S."/>
            <person name="Shi Q."/>
            <person name="Liu S."/>
            <person name="Cho W.K."/>
            <person name="Kim J.Y."/>
            <person name="Xu Y."/>
            <person name="Heller-Uszynska K."/>
            <person name="Miao H."/>
            <person name="Cheng Z."/>
            <person name="Zhang S."/>
            <person name="Wu J."/>
            <person name="Yang Y."/>
            <person name="Kang H."/>
            <person name="Li M."/>
            <person name="Liang H."/>
            <person name="Ren X."/>
            <person name="Shi Z."/>
            <person name="Wen M."/>
            <person name="Jian M."/>
            <person name="Yang H."/>
            <person name="Zhang G."/>
            <person name="Yang Z."/>
            <person name="Chen R."/>
            <person name="Liu S."/>
            <person name="Li J."/>
            <person name="Ma L."/>
            <person name="Liu H."/>
            <person name="Zhou Y."/>
            <person name="Zhao J."/>
            <person name="Fang X."/>
            <person name="Li G."/>
            <person name="Fang L."/>
            <person name="Li Y."/>
            <person name="Liu D."/>
            <person name="Zheng H."/>
            <person name="Zhang Y."/>
            <person name="Qin N."/>
            <person name="Li Z."/>
            <person name="Yang G."/>
            <person name="Yang S."/>
            <person name="Bolund L."/>
            <person name="Kristiansen K."/>
            <person name="Zheng H."/>
            <person name="Li S."/>
            <person name="Zhang X."/>
            <person name="Yang H."/>
            <person name="Wang J."/>
            <person name="Sun R."/>
            <person name="Zhang B."/>
            <person name="Jiang S."/>
            <person name="Wang J."/>
            <person name="Du Y."/>
            <person name="Li S."/>
        </authorList>
    </citation>
    <scope>NUCLEOTIDE SEQUENCE [LARGE SCALE GENOMIC DNA]</scope>
    <source>
        <strain evidence="11">cv. 9930</strain>
    </source>
</reference>
<gene>
    <name evidence="10" type="ORF">Csa_3G750390</name>
</gene>
<dbReference type="EMBL" id="CM002924">
    <property type="protein sequence ID" value="KGN59062.1"/>
    <property type="molecule type" value="Genomic_DNA"/>
</dbReference>
<keyword evidence="4 9" id="KW-0964">Secreted</keyword>
<comment type="PTM">
    <text evidence="9">PSK-alpha is produced by endopeptidase digestion. PSK-beta is produced from PSK-alpha by exopeptidase digestion.</text>
</comment>
<sequence length="67" mass="7710">MAQEESIGIEETHRKISYGSMVQLGDSLPDFPHIKGEKEVGEEEEGEKRKMMLEAHLDYVYTQNENP</sequence>
<dbReference type="Proteomes" id="UP000029981">
    <property type="component" value="Chromosome 3"/>
</dbReference>
<dbReference type="AlphaFoldDB" id="A0A0A0LEF2"/>
<dbReference type="GO" id="GO:0008283">
    <property type="term" value="P:cell population proliferation"/>
    <property type="evidence" value="ECO:0007669"/>
    <property type="project" value="UniProtKB-UniRule"/>
</dbReference>
<keyword evidence="11" id="KW-1185">Reference proteome</keyword>
<evidence type="ECO:0000256" key="9">
    <source>
        <dbReference type="RuleBase" id="RU368031"/>
    </source>
</evidence>
<evidence type="ECO:0000313" key="10">
    <source>
        <dbReference type="EMBL" id="KGN59062.1"/>
    </source>
</evidence>
<evidence type="ECO:0000256" key="7">
    <source>
        <dbReference type="ARBA" id="ARBA00022782"/>
    </source>
</evidence>
<dbReference type="GO" id="GO:0030154">
    <property type="term" value="P:cell differentiation"/>
    <property type="evidence" value="ECO:0007669"/>
    <property type="project" value="UniProtKB-UniRule"/>
</dbReference>
<evidence type="ECO:0000256" key="6">
    <source>
        <dbReference type="ARBA" id="ARBA00022729"/>
    </source>
</evidence>
<evidence type="ECO:0000256" key="3">
    <source>
        <dbReference type="ARBA" id="ARBA00022473"/>
    </source>
</evidence>
<comment type="function">
    <text evidence="9">Promotes plant cell differentiation, organogenesis and somatic embryogenesis as well as cell proliferation.</text>
</comment>
<dbReference type="GO" id="GO:0008083">
    <property type="term" value="F:growth factor activity"/>
    <property type="evidence" value="ECO:0007669"/>
    <property type="project" value="UniProtKB-UniRule"/>
</dbReference>
<comment type="similarity">
    <text evidence="2 9">Belongs to the phytosulfokine family.</text>
</comment>